<keyword evidence="4" id="KW-1185">Reference proteome</keyword>
<sequence length="204" mass="22420">MTVKGRSNSVKVFSILLGCLLSAASSALFAGEACNPDSLSNPDLITCGQQSFEKVDGVLNEQYKKALSTLAPAEQSHLRDVQKNWVRFKESFCEELYEAALPGAEAPIEKLGCLVQTTNARLGELVALQTGLPLDGFYKAASAIAGKDRERNLAASIERLGGDQFDDPLWKKYAEGHCQMASRLLREDVAYCVVRMRFQLPMNR</sequence>
<evidence type="ECO:0000313" key="3">
    <source>
        <dbReference type="EMBL" id="QXI15889.1"/>
    </source>
</evidence>
<dbReference type="InterPro" id="IPR009739">
    <property type="entry name" value="LprI-like_N"/>
</dbReference>
<dbReference type="Proteomes" id="UP000631521">
    <property type="component" value="Chromosome"/>
</dbReference>
<reference evidence="3 4" key="2">
    <citation type="journal article" date="2021" name="Microorganisms">
        <title>The Ever-Expanding Pseudomonas Genus: Description of 43 New Species and Partition of the Pseudomonas putida Group.</title>
        <authorList>
            <person name="Girard L."/>
            <person name="Lood C."/>
            <person name="Hofte M."/>
            <person name="Vandamme P."/>
            <person name="Rokni-Zadeh H."/>
            <person name="van Noort V."/>
            <person name="Lavigne R."/>
            <person name="De Mot R."/>
        </authorList>
    </citation>
    <scope>NUCLEOTIDE SEQUENCE [LARGE SCALE GENOMIC DNA]</scope>
    <source>
        <strain evidence="3 4">SWRI65</strain>
    </source>
</reference>
<dbReference type="Pfam" id="PF07007">
    <property type="entry name" value="LprI"/>
    <property type="match status" value="1"/>
</dbReference>
<keyword evidence="1" id="KW-0732">Signal</keyword>
<dbReference type="EMBL" id="CP077091">
    <property type="protein sequence ID" value="QXI15889.1"/>
    <property type="molecule type" value="Genomic_DNA"/>
</dbReference>
<dbReference type="PANTHER" id="PTHR39176">
    <property type="entry name" value="PERIPLASMIC PROTEIN-RELATED"/>
    <property type="match status" value="1"/>
</dbReference>
<feature type="signal peptide" evidence="1">
    <location>
        <begin position="1"/>
        <end position="30"/>
    </location>
</feature>
<dbReference type="Gene3D" id="1.20.1270.180">
    <property type="match status" value="1"/>
</dbReference>
<feature type="domain" description="Lysozyme inhibitor LprI-like N-terminal" evidence="2">
    <location>
        <begin position="42"/>
        <end position="125"/>
    </location>
</feature>
<accession>A0A9E6TFQ1</accession>
<name>A0A9E6TFQ1_9PSED</name>
<evidence type="ECO:0000256" key="1">
    <source>
        <dbReference type="SAM" id="SignalP"/>
    </source>
</evidence>
<dbReference type="PANTHER" id="PTHR39176:SF1">
    <property type="entry name" value="PERIPLASMIC PROTEIN"/>
    <property type="match status" value="1"/>
</dbReference>
<organism evidence="3 4">
    <name type="scientific">Pseudomonas hamedanensis</name>
    <dbReference type="NCBI Taxonomy" id="2745504"/>
    <lineage>
        <taxon>Bacteria</taxon>
        <taxon>Pseudomonadati</taxon>
        <taxon>Pseudomonadota</taxon>
        <taxon>Gammaproteobacteria</taxon>
        <taxon>Pseudomonadales</taxon>
        <taxon>Pseudomonadaceae</taxon>
        <taxon>Pseudomonas</taxon>
    </lineage>
</organism>
<dbReference type="KEGG" id="phv:HU739_018450"/>
<dbReference type="AlphaFoldDB" id="A0A9E6TFQ1"/>
<feature type="chain" id="PRO_5039382493" evidence="1">
    <location>
        <begin position="31"/>
        <end position="204"/>
    </location>
</feature>
<evidence type="ECO:0000259" key="2">
    <source>
        <dbReference type="Pfam" id="PF07007"/>
    </source>
</evidence>
<evidence type="ECO:0000313" key="4">
    <source>
        <dbReference type="Proteomes" id="UP000631521"/>
    </source>
</evidence>
<protein>
    <submittedName>
        <fullName evidence="3">DUF1311 domain-containing protein</fullName>
    </submittedName>
</protein>
<gene>
    <name evidence="3" type="ORF">HU739_018450</name>
</gene>
<reference evidence="3 4" key="1">
    <citation type="journal article" date="2020" name="Microorganisms">
        <title>Reliable Identification of Environmental Pseudomonas Isolates Using the rpoD Gene.</title>
        <authorList>
            <consortium name="The Broad Institute Genome Sequencing Platform"/>
            <person name="Girard L."/>
            <person name="Lood C."/>
            <person name="Rokni-Zadeh H."/>
            <person name="van Noort V."/>
            <person name="Lavigne R."/>
            <person name="De Mot R."/>
        </authorList>
    </citation>
    <scope>NUCLEOTIDE SEQUENCE [LARGE SCALE GENOMIC DNA]</scope>
    <source>
        <strain evidence="3 4">SWRI65</strain>
    </source>
</reference>
<proteinExistence type="predicted"/>